<feature type="transmembrane region" description="Helical" evidence="6">
    <location>
        <begin position="417"/>
        <end position="436"/>
    </location>
</feature>
<accession>A0ABV5ZRI1</accession>
<dbReference type="InterPro" id="IPR003838">
    <property type="entry name" value="ABC3_permease_C"/>
</dbReference>
<feature type="transmembrane region" description="Helical" evidence="6">
    <location>
        <begin position="376"/>
        <end position="396"/>
    </location>
</feature>
<feature type="domain" description="ABC3 transporter permease C-terminal" evidence="7">
    <location>
        <begin position="731"/>
        <end position="848"/>
    </location>
</feature>
<gene>
    <name evidence="8" type="ORF">ACFFQA_06050</name>
</gene>
<reference evidence="8 9" key="1">
    <citation type="submission" date="2024-09" db="EMBL/GenBank/DDBJ databases">
        <authorList>
            <person name="Sun Q."/>
            <person name="Mori K."/>
        </authorList>
    </citation>
    <scope>NUCLEOTIDE SEQUENCE [LARGE SCALE GENOMIC DNA]</scope>
    <source>
        <strain evidence="8 9">TBRC 7907</strain>
    </source>
</reference>
<comment type="caution">
    <text evidence="8">The sequence shown here is derived from an EMBL/GenBank/DDBJ whole genome shotgun (WGS) entry which is preliminary data.</text>
</comment>
<dbReference type="Proteomes" id="UP001589693">
    <property type="component" value="Unassembled WGS sequence"/>
</dbReference>
<keyword evidence="5 6" id="KW-0472">Membrane</keyword>
<dbReference type="RefSeq" id="WP_377850642.1">
    <property type="nucleotide sequence ID" value="NZ_JBHLZU010000005.1"/>
</dbReference>
<feature type="transmembrane region" description="Helical" evidence="6">
    <location>
        <begin position="823"/>
        <end position="846"/>
    </location>
</feature>
<feature type="transmembrane region" description="Helical" evidence="6">
    <location>
        <begin position="776"/>
        <end position="803"/>
    </location>
</feature>
<organism evidence="8 9">
    <name type="scientific">Allokutzneria oryzae</name>
    <dbReference type="NCBI Taxonomy" id="1378989"/>
    <lineage>
        <taxon>Bacteria</taxon>
        <taxon>Bacillati</taxon>
        <taxon>Actinomycetota</taxon>
        <taxon>Actinomycetes</taxon>
        <taxon>Pseudonocardiales</taxon>
        <taxon>Pseudonocardiaceae</taxon>
        <taxon>Allokutzneria</taxon>
    </lineage>
</organism>
<feature type="transmembrane region" description="Helical" evidence="6">
    <location>
        <begin position="335"/>
        <end position="356"/>
    </location>
</feature>
<dbReference type="EMBL" id="JBHLZU010000005">
    <property type="protein sequence ID" value="MFB9903497.1"/>
    <property type="molecule type" value="Genomic_DNA"/>
</dbReference>
<feature type="transmembrane region" description="Helical" evidence="6">
    <location>
        <begin position="456"/>
        <end position="477"/>
    </location>
</feature>
<feature type="transmembrane region" description="Helical" evidence="6">
    <location>
        <begin position="509"/>
        <end position="529"/>
    </location>
</feature>
<evidence type="ECO:0000256" key="1">
    <source>
        <dbReference type="ARBA" id="ARBA00004651"/>
    </source>
</evidence>
<keyword evidence="4 6" id="KW-1133">Transmembrane helix</keyword>
<evidence type="ECO:0000259" key="7">
    <source>
        <dbReference type="Pfam" id="PF02687"/>
    </source>
</evidence>
<comment type="subcellular location">
    <subcellularLocation>
        <location evidence="1">Cell membrane</location>
        <topology evidence="1">Multi-pass membrane protein</topology>
    </subcellularLocation>
</comment>
<sequence length="857" mass="89610">MRLPWTRAPRAALASISTVLVAALAGLVLSFVVTAAATHTVSSGSAAVAYQTGRGCPGIVTPTVDGERLRPDQVEQALRIGTEAAARNGFEQMVGGRYTSVRRVDFNGRTPWLRIGHREGAADHVKVLQGGERTGLWLPRSVAEAGGVRLGDRGLGGLLPPVTTIFEDIAAPTGNWWCSEERYVVANPLADESTTAALGFLPDRAEFDKLVAALPTDLRARMSYTLTMRFPQQLPATLTEAHELADRSAALLGQIDSELNAAGLGTAFTRTDLLRRGIELSEQARTSVLLAVLPLTAVTVLVGLVAVGAVAVQWCQRRRAEVRLLWVRGVSPAGLGGKAVLELIVPFVLGGAAGLGLGRLALPLFAPSTALDPGTFGLTAVIVAAVLGLAVLVLGGTTAVHVRRAFQAKPRGAGRRVLRWVPWELGTSALAVWSWTRLVNGALTVQRGEVLPRIDPIALAFPLLVVLTAAGLISRVLGVSLGASHRLDAWSWPAVQLAVRRLAISRTTATGVLTVAALAVGTVAVGYGVTSAQQNALDDKSGMVVGANTAVQLPLEVAEGKVAVPAELGSTTTLVGDAPGLVNGSQVRVLVVDRASFERIAWQASSIDLTDELAKLGPADSSGAAPALSVGRTPQGRLEPVGGVKIHTVGSLPQFPGFGVDRGYVIAREALPNAYDAAAWRLWSTDEDINRVTAQLTAGGVRYFNPQSRTKVIDALPFYVVSWTFSFITALGAVLAVLAASSLLLSVEVRRRQNVLFSVLATRMGMRRRTLVSSHLVELGVIAALATAVGTAVGVLGAALSAARLDPAPRLAPFPSVPDPLPFVLLTTLTAAAIVVVAGAIAVRAVRTARAGELLRG</sequence>
<evidence type="ECO:0000313" key="8">
    <source>
        <dbReference type="EMBL" id="MFB9903497.1"/>
    </source>
</evidence>
<evidence type="ECO:0000313" key="9">
    <source>
        <dbReference type="Proteomes" id="UP001589693"/>
    </source>
</evidence>
<evidence type="ECO:0000256" key="4">
    <source>
        <dbReference type="ARBA" id="ARBA00022989"/>
    </source>
</evidence>
<feature type="transmembrane region" description="Helical" evidence="6">
    <location>
        <begin position="288"/>
        <end position="314"/>
    </location>
</feature>
<keyword evidence="2" id="KW-1003">Cell membrane</keyword>
<feature type="transmembrane region" description="Helical" evidence="6">
    <location>
        <begin position="716"/>
        <end position="745"/>
    </location>
</feature>
<evidence type="ECO:0000256" key="3">
    <source>
        <dbReference type="ARBA" id="ARBA00022692"/>
    </source>
</evidence>
<keyword evidence="9" id="KW-1185">Reference proteome</keyword>
<name>A0ABV5ZRI1_9PSEU</name>
<protein>
    <submittedName>
        <fullName evidence="8">FtsX-like permease family protein</fullName>
    </submittedName>
</protein>
<proteinExistence type="predicted"/>
<keyword evidence="3 6" id="KW-0812">Transmembrane</keyword>
<dbReference type="Pfam" id="PF02687">
    <property type="entry name" value="FtsX"/>
    <property type="match status" value="1"/>
</dbReference>
<evidence type="ECO:0000256" key="2">
    <source>
        <dbReference type="ARBA" id="ARBA00022475"/>
    </source>
</evidence>
<evidence type="ECO:0000256" key="5">
    <source>
        <dbReference type="ARBA" id="ARBA00023136"/>
    </source>
</evidence>
<evidence type="ECO:0000256" key="6">
    <source>
        <dbReference type="SAM" id="Phobius"/>
    </source>
</evidence>